<dbReference type="GO" id="GO:0102388">
    <property type="term" value="F:UDP-N,N'-diacetylbacillosamine 2-epimerase activity"/>
    <property type="evidence" value="ECO:0007669"/>
    <property type="project" value="UniProtKB-EC"/>
</dbReference>
<gene>
    <name evidence="2" type="primary">legG</name>
    <name evidence="2" type="ORF">K227x_18870</name>
</gene>
<reference evidence="2 3" key="1">
    <citation type="submission" date="2019-02" db="EMBL/GenBank/DDBJ databases">
        <title>Deep-cultivation of Planctomycetes and their phenomic and genomic characterization uncovers novel biology.</title>
        <authorList>
            <person name="Wiegand S."/>
            <person name="Jogler M."/>
            <person name="Boedeker C."/>
            <person name="Pinto D."/>
            <person name="Vollmers J."/>
            <person name="Rivas-Marin E."/>
            <person name="Kohn T."/>
            <person name="Peeters S.H."/>
            <person name="Heuer A."/>
            <person name="Rast P."/>
            <person name="Oberbeckmann S."/>
            <person name="Bunk B."/>
            <person name="Jeske O."/>
            <person name="Meyerdierks A."/>
            <person name="Storesund J.E."/>
            <person name="Kallscheuer N."/>
            <person name="Luecker S."/>
            <person name="Lage O.M."/>
            <person name="Pohl T."/>
            <person name="Merkel B.J."/>
            <person name="Hornburger P."/>
            <person name="Mueller R.-W."/>
            <person name="Bruemmer F."/>
            <person name="Labrenz M."/>
            <person name="Spormann A.M."/>
            <person name="Op den Camp H."/>
            <person name="Overmann J."/>
            <person name="Amann R."/>
            <person name="Jetten M.S.M."/>
            <person name="Mascher T."/>
            <person name="Medema M.H."/>
            <person name="Devos D.P."/>
            <person name="Kaster A.-K."/>
            <person name="Ovreas L."/>
            <person name="Rohde M."/>
            <person name="Galperin M.Y."/>
            <person name="Jogler C."/>
        </authorList>
    </citation>
    <scope>NUCLEOTIDE SEQUENCE [LARGE SCALE GENOMIC DNA]</scope>
    <source>
        <strain evidence="2 3">K22_7</strain>
    </source>
</reference>
<dbReference type="PANTHER" id="PTHR43174">
    <property type="entry name" value="UDP-N-ACETYLGLUCOSAMINE 2-EPIMERASE"/>
    <property type="match status" value="1"/>
</dbReference>
<dbReference type="SUPFAM" id="SSF53756">
    <property type="entry name" value="UDP-Glycosyltransferase/glycogen phosphorylase"/>
    <property type="match status" value="1"/>
</dbReference>
<keyword evidence="2" id="KW-0378">Hydrolase</keyword>
<keyword evidence="2" id="KW-0326">Glycosidase</keyword>
<dbReference type="NCBIfam" id="TIGR03568">
    <property type="entry name" value="NeuC_NnaA"/>
    <property type="match status" value="1"/>
</dbReference>
<accession>A0A517N8N7</accession>
<dbReference type="AlphaFoldDB" id="A0A517N8N7"/>
<evidence type="ECO:0000259" key="1">
    <source>
        <dbReference type="Pfam" id="PF02350"/>
    </source>
</evidence>
<name>A0A517N8N7_9BACT</name>
<protein>
    <submittedName>
        <fullName evidence="2">GDP/UDP-N,N'-diacetylbacillosamine 2-epimerase (Hydrolyzing)</fullName>
        <ecNumber evidence="2">3.2.1.184</ecNumber>
    </submittedName>
</protein>
<dbReference type="Pfam" id="PF02350">
    <property type="entry name" value="Epimerase_2"/>
    <property type="match status" value="1"/>
</dbReference>
<dbReference type="EC" id="3.2.1.184" evidence="2"/>
<dbReference type="KEGG" id="rlc:K227x_18870"/>
<dbReference type="CDD" id="cd03786">
    <property type="entry name" value="GTB_UDP-GlcNAc_2-Epimerase"/>
    <property type="match status" value="1"/>
</dbReference>
<organism evidence="2 3">
    <name type="scientific">Rubripirellula lacrimiformis</name>
    <dbReference type="NCBI Taxonomy" id="1930273"/>
    <lineage>
        <taxon>Bacteria</taxon>
        <taxon>Pseudomonadati</taxon>
        <taxon>Planctomycetota</taxon>
        <taxon>Planctomycetia</taxon>
        <taxon>Pirellulales</taxon>
        <taxon>Pirellulaceae</taxon>
        <taxon>Rubripirellula</taxon>
    </lineage>
</organism>
<proteinExistence type="predicted"/>
<dbReference type="Gene3D" id="3.40.50.2000">
    <property type="entry name" value="Glycogen Phosphorylase B"/>
    <property type="match status" value="2"/>
</dbReference>
<keyword evidence="3" id="KW-1185">Reference proteome</keyword>
<dbReference type="InterPro" id="IPR020004">
    <property type="entry name" value="UDP-GlcNAc_Epase"/>
</dbReference>
<dbReference type="Proteomes" id="UP000318538">
    <property type="component" value="Chromosome"/>
</dbReference>
<dbReference type="InterPro" id="IPR003331">
    <property type="entry name" value="UDP_GlcNAc_Epimerase_2_dom"/>
</dbReference>
<dbReference type="InterPro" id="IPR029767">
    <property type="entry name" value="WecB-like"/>
</dbReference>
<feature type="domain" description="UDP-N-acetylglucosamine 2-epimerase" evidence="1">
    <location>
        <begin position="40"/>
        <end position="386"/>
    </location>
</feature>
<evidence type="ECO:0000313" key="2">
    <source>
        <dbReference type="EMBL" id="QDT03503.1"/>
    </source>
</evidence>
<dbReference type="EMBL" id="CP036525">
    <property type="protein sequence ID" value="QDT03503.1"/>
    <property type="molecule type" value="Genomic_DNA"/>
</dbReference>
<dbReference type="GO" id="GO:0006047">
    <property type="term" value="P:UDP-N-acetylglucosamine metabolic process"/>
    <property type="evidence" value="ECO:0007669"/>
    <property type="project" value="InterPro"/>
</dbReference>
<dbReference type="PANTHER" id="PTHR43174:SF3">
    <property type="entry name" value="UDP-N-ACETYLGLUCOSAMINE 2-EPIMERASE"/>
    <property type="match status" value="1"/>
</dbReference>
<evidence type="ECO:0000313" key="3">
    <source>
        <dbReference type="Proteomes" id="UP000318538"/>
    </source>
</evidence>
<sequence>MVNQPIMIDPAPIDTISTQKICVLTGTRAEYGLLRELMHQIDQSDRFRLQVIATGAHLSPEFGSTYREIEADGFRIDRKVEMLVSSDTPTGISKSTALGIIGIADALDQLKPDLLVLLGDRFELLSAAIAGMNAKVPIAHLHGGESSEGAIDECIRHSITKMSHLHFVAAEPYRQRVIQLGESPDRVHLVGGLGVDGIRRSKLLSRDDLQQQLGIELAAHNLIITYHPVTLEHNTASEQFKALLDSLSMLGQDIRLIFTKPNADADGRVICDLIDQYAAAHPSTASAFTSLGQLRYWSALQYVDAVVGNSSSGLLEAPSFGIPTVNIGDRQLGRLQADSVIQCSPESNSISSALKRALDPAFQSQCRLTSNPYGNGDAVEKIMSVLHQATIDERLLKKQFYNVTNQ</sequence>